<gene>
    <name evidence="1" type="ORF">CAPTEDRAFT_186690</name>
</gene>
<evidence type="ECO:0000313" key="2">
    <source>
        <dbReference type="EnsemblMetazoa" id="CapteP186690"/>
    </source>
</evidence>
<protein>
    <submittedName>
        <fullName evidence="1 2">Uncharacterized protein</fullName>
    </submittedName>
</protein>
<reference evidence="3" key="1">
    <citation type="submission" date="2012-12" db="EMBL/GenBank/DDBJ databases">
        <authorList>
            <person name="Hellsten U."/>
            <person name="Grimwood J."/>
            <person name="Chapman J.A."/>
            <person name="Shapiro H."/>
            <person name="Aerts A."/>
            <person name="Otillar R.P."/>
            <person name="Terry A.Y."/>
            <person name="Boore J.L."/>
            <person name="Simakov O."/>
            <person name="Marletaz F."/>
            <person name="Cho S.-J."/>
            <person name="Edsinger-Gonzales E."/>
            <person name="Havlak P."/>
            <person name="Kuo D.-H."/>
            <person name="Larsson T."/>
            <person name="Lv J."/>
            <person name="Arendt D."/>
            <person name="Savage R."/>
            <person name="Osoegawa K."/>
            <person name="de Jong P."/>
            <person name="Lindberg D.R."/>
            <person name="Seaver E.C."/>
            <person name="Weisblat D.A."/>
            <person name="Putnam N.H."/>
            <person name="Grigoriev I.V."/>
            <person name="Rokhsar D.S."/>
        </authorList>
    </citation>
    <scope>NUCLEOTIDE SEQUENCE</scope>
    <source>
        <strain evidence="3">I ESC-2004</strain>
    </source>
</reference>
<proteinExistence type="predicted"/>
<evidence type="ECO:0000313" key="3">
    <source>
        <dbReference type="Proteomes" id="UP000014760"/>
    </source>
</evidence>
<keyword evidence="3" id="KW-1185">Reference proteome</keyword>
<dbReference type="EMBL" id="KB308962">
    <property type="protein sequence ID" value="ELT95967.1"/>
    <property type="molecule type" value="Genomic_DNA"/>
</dbReference>
<sequence length="134" mass="14151">MHFSRSVSPSNSLYAAASVSCSGGCGPSLTARAETPPPMHALHAPDPDTKEIQNASINSLVEDDDFLNHYKAHDFSSACGASLAGMSPPPHQPPPPYSMSSYGYSSYYSYPTSYDSSPYQGSMHGVLGVNTATE</sequence>
<reference evidence="2" key="3">
    <citation type="submission" date="2015-06" db="UniProtKB">
        <authorList>
            <consortium name="EnsemblMetazoa"/>
        </authorList>
    </citation>
    <scope>IDENTIFICATION</scope>
</reference>
<dbReference type="PROSITE" id="PS51257">
    <property type="entry name" value="PROKAR_LIPOPROTEIN"/>
    <property type="match status" value="1"/>
</dbReference>
<dbReference type="EMBL" id="AMQN01002357">
    <property type="status" value="NOT_ANNOTATED_CDS"/>
    <property type="molecule type" value="Genomic_DNA"/>
</dbReference>
<accession>R7TQW6</accession>
<dbReference type="HOGENOM" id="CLU_1898212_0_0_1"/>
<name>R7TQW6_CAPTE</name>
<organism evidence="1">
    <name type="scientific">Capitella teleta</name>
    <name type="common">Polychaete worm</name>
    <dbReference type="NCBI Taxonomy" id="283909"/>
    <lineage>
        <taxon>Eukaryota</taxon>
        <taxon>Metazoa</taxon>
        <taxon>Spiralia</taxon>
        <taxon>Lophotrochozoa</taxon>
        <taxon>Annelida</taxon>
        <taxon>Polychaeta</taxon>
        <taxon>Sedentaria</taxon>
        <taxon>Scolecida</taxon>
        <taxon>Capitellidae</taxon>
        <taxon>Capitella</taxon>
    </lineage>
</organism>
<dbReference type="EnsemblMetazoa" id="CapteT186690">
    <property type="protein sequence ID" value="CapteP186690"/>
    <property type="gene ID" value="CapteG186690"/>
</dbReference>
<evidence type="ECO:0000313" key="1">
    <source>
        <dbReference type="EMBL" id="ELT95967.1"/>
    </source>
</evidence>
<dbReference type="AlphaFoldDB" id="R7TQW6"/>
<reference evidence="1 3" key="2">
    <citation type="journal article" date="2013" name="Nature">
        <title>Insights into bilaterian evolution from three spiralian genomes.</title>
        <authorList>
            <person name="Simakov O."/>
            <person name="Marletaz F."/>
            <person name="Cho S.J."/>
            <person name="Edsinger-Gonzales E."/>
            <person name="Havlak P."/>
            <person name="Hellsten U."/>
            <person name="Kuo D.H."/>
            <person name="Larsson T."/>
            <person name="Lv J."/>
            <person name="Arendt D."/>
            <person name="Savage R."/>
            <person name="Osoegawa K."/>
            <person name="de Jong P."/>
            <person name="Grimwood J."/>
            <person name="Chapman J.A."/>
            <person name="Shapiro H."/>
            <person name="Aerts A."/>
            <person name="Otillar R.P."/>
            <person name="Terry A.Y."/>
            <person name="Boore J.L."/>
            <person name="Grigoriev I.V."/>
            <person name="Lindberg D.R."/>
            <person name="Seaver E.C."/>
            <person name="Weisblat D.A."/>
            <person name="Putnam N.H."/>
            <person name="Rokhsar D.S."/>
        </authorList>
    </citation>
    <scope>NUCLEOTIDE SEQUENCE</scope>
    <source>
        <strain evidence="1 3">I ESC-2004</strain>
    </source>
</reference>
<dbReference type="Proteomes" id="UP000014760">
    <property type="component" value="Unassembled WGS sequence"/>
</dbReference>